<feature type="coiled-coil region" evidence="1">
    <location>
        <begin position="15"/>
        <end position="49"/>
    </location>
</feature>
<sequence length="164" mass="19752">MMCSVTNRQDQFPYLQSLEKTSKSYKEKEDDLEKKFELLNRELRAMMAIEALYRHSSNSKNFEFHNFELNSISVPELILFKLSVNLAKFVCFPFGYFGPPRCLLREEFHLDIPYPLRRNNYVDLKFSSSWRNSMRLHNFKTRTNTLTLECIRLKKWVLIDLMNY</sequence>
<comment type="caution">
    <text evidence="2">The sequence shown here is derived from an EMBL/GenBank/DDBJ whole genome shotgun (WGS) entry which is preliminary data.</text>
</comment>
<proteinExistence type="predicted"/>
<keyword evidence="3" id="KW-1185">Reference proteome</keyword>
<protein>
    <submittedName>
        <fullName evidence="2">Uncharacterized protein</fullName>
    </submittedName>
</protein>
<accession>A0ABQ9ETK9</accession>
<dbReference type="Proteomes" id="UP001217089">
    <property type="component" value="Unassembled WGS sequence"/>
</dbReference>
<name>A0ABQ9ETK9_TEGGR</name>
<organism evidence="2 3">
    <name type="scientific">Tegillarca granosa</name>
    <name type="common">Malaysian cockle</name>
    <name type="synonym">Anadara granosa</name>
    <dbReference type="NCBI Taxonomy" id="220873"/>
    <lineage>
        <taxon>Eukaryota</taxon>
        <taxon>Metazoa</taxon>
        <taxon>Spiralia</taxon>
        <taxon>Lophotrochozoa</taxon>
        <taxon>Mollusca</taxon>
        <taxon>Bivalvia</taxon>
        <taxon>Autobranchia</taxon>
        <taxon>Pteriomorphia</taxon>
        <taxon>Arcoida</taxon>
        <taxon>Arcoidea</taxon>
        <taxon>Arcidae</taxon>
        <taxon>Tegillarca</taxon>
    </lineage>
</organism>
<keyword evidence="1" id="KW-0175">Coiled coil</keyword>
<evidence type="ECO:0000256" key="1">
    <source>
        <dbReference type="SAM" id="Coils"/>
    </source>
</evidence>
<evidence type="ECO:0000313" key="3">
    <source>
        <dbReference type="Proteomes" id="UP001217089"/>
    </source>
</evidence>
<dbReference type="EMBL" id="JARBDR010000657">
    <property type="protein sequence ID" value="KAJ8308399.1"/>
    <property type="molecule type" value="Genomic_DNA"/>
</dbReference>
<reference evidence="2 3" key="1">
    <citation type="submission" date="2022-12" db="EMBL/GenBank/DDBJ databases">
        <title>Chromosome-level genome of Tegillarca granosa.</title>
        <authorList>
            <person name="Kim J."/>
        </authorList>
    </citation>
    <scope>NUCLEOTIDE SEQUENCE [LARGE SCALE GENOMIC DNA]</scope>
    <source>
        <strain evidence="2">Teg-2019</strain>
        <tissue evidence="2">Adductor muscle</tissue>
    </source>
</reference>
<evidence type="ECO:0000313" key="2">
    <source>
        <dbReference type="EMBL" id="KAJ8308399.1"/>
    </source>
</evidence>
<gene>
    <name evidence="2" type="ORF">KUTeg_013273</name>
</gene>